<dbReference type="PROSITE" id="PS50949">
    <property type="entry name" value="HTH_GNTR"/>
    <property type="match status" value="1"/>
</dbReference>
<proteinExistence type="predicted"/>
<dbReference type="SMART" id="SM00345">
    <property type="entry name" value="HTH_GNTR"/>
    <property type="match status" value="1"/>
</dbReference>
<dbReference type="Gene3D" id="1.10.10.10">
    <property type="entry name" value="Winged helix-like DNA-binding domain superfamily/Winged helix DNA-binding domain"/>
    <property type="match status" value="1"/>
</dbReference>
<sequence>MSTAYSHVDIEGSTLGAGQPEYQRVADDLRQQIADGRLKAGHPIPSTKKLSELYSVSPIVVRRAVGDLTNEGLLYGEKGVGVFVNEGGPTKAARGASVAQALSGIDALQKQIDDMRAANEIALESLSRDLTVLRRQVVELKERPPAQE</sequence>
<dbReference type="CDD" id="cd07377">
    <property type="entry name" value="WHTH_GntR"/>
    <property type="match status" value="1"/>
</dbReference>
<dbReference type="Proteomes" id="UP001596222">
    <property type="component" value="Unassembled WGS sequence"/>
</dbReference>
<keyword evidence="2" id="KW-0238">DNA-binding</keyword>
<comment type="caution">
    <text evidence="6">The sequence shown here is derived from an EMBL/GenBank/DDBJ whole genome shotgun (WGS) entry which is preliminary data.</text>
</comment>
<evidence type="ECO:0000256" key="3">
    <source>
        <dbReference type="ARBA" id="ARBA00023163"/>
    </source>
</evidence>
<accession>A0ABW0A5P5</accession>
<protein>
    <submittedName>
        <fullName evidence="6">GntR family transcriptional regulator</fullName>
    </submittedName>
</protein>
<dbReference type="InterPro" id="IPR036388">
    <property type="entry name" value="WH-like_DNA-bd_sf"/>
</dbReference>
<dbReference type="EMBL" id="JBHSKJ010000022">
    <property type="protein sequence ID" value="MFC5149007.1"/>
    <property type="molecule type" value="Genomic_DNA"/>
</dbReference>
<dbReference type="InterPro" id="IPR036390">
    <property type="entry name" value="WH_DNA-bd_sf"/>
</dbReference>
<evidence type="ECO:0000259" key="5">
    <source>
        <dbReference type="PROSITE" id="PS50949"/>
    </source>
</evidence>
<evidence type="ECO:0000313" key="7">
    <source>
        <dbReference type="Proteomes" id="UP001596222"/>
    </source>
</evidence>
<feature type="domain" description="HTH gntR-type" evidence="5">
    <location>
        <begin position="19"/>
        <end position="87"/>
    </location>
</feature>
<reference evidence="7" key="1">
    <citation type="journal article" date="2019" name="Int. J. Syst. Evol. Microbiol.">
        <title>The Global Catalogue of Microorganisms (GCM) 10K type strain sequencing project: providing services to taxonomists for standard genome sequencing and annotation.</title>
        <authorList>
            <consortium name="The Broad Institute Genomics Platform"/>
            <consortium name="The Broad Institute Genome Sequencing Center for Infectious Disease"/>
            <person name="Wu L."/>
            <person name="Ma J."/>
        </authorList>
    </citation>
    <scope>NUCLEOTIDE SEQUENCE [LARGE SCALE GENOMIC DNA]</scope>
    <source>
        <strain evidence="7">CGMCC 4.1641</strain>
    </source>
</reference>
<dbReference type="SUPFAM" id="SSF46785">
    <property type="entry name" value="Winged helix' DNA-binding domain"/>
    <property type="match status" value="1"/>
</dbReference>
<dbReference type="RefSeq" id="WP_382049308.1">
    <property type="nucleotide sequence ID" value="NZ_JBHSKJ010000022.1"/>
</dbReference>
<dbReference type="Pfam" id="PF00392">
    <property type="entry name" value="GntR"/>
    <property type="match status" value="1"/>
</dbReference>
<keyword evidence="7" id="KW-1185">Reference proteome</keyword>
<dbReference type="PANTHER" id="PTHR44846">
    <property type="entry name" value="MANNOSYL-D-GLYCERATE TRANSPORT/METABOLISM SYSTEM REPRESSOR MNGR-RELATED"/>
    <property type="match status" value="1"/>
</dbReference>
<dbReference type="InterPro" id="IPR000524">
    <property type="entry name" value="Tscrpt_reg_HTH_GntR"/>
</dbReference>
<evidence type="ECO:0000256" key="1">
    <source>
        <dbReference type="ARBA" id="ARBA00023015"/>
    </source>
</evidence>
<keyword evidence="1" id="KW-0805">Transcription regulation</keyword>
<evidence type="ECO:0000256" key="4">
    <source>
        <dbReference type="SAM" id="Coils"/>
    </source>
</evidence>
<dbReference type="PANTHER" id="PTHR44846:SF1">
    <property type="entry name" value="MANNOSYL-D-GLYCERATE TRANSPORT_METABOLISM SYSTEM REPRESSOR MNGR-RELATED"/>
    <property type="match status" value="1"/>
</dbReference>
<keyword evidence="3" id="KW-0804">Transcription</keyword>
<gene>
    <name evidence="6" type="ORF">ACFPP6_30515</name>
</gene>
<keyword evidence="4" id="KW-0175">Coiled coil</keyword>
<dbReference type="InterPro" id="IPR050679">
    <property type="entry name" value="Bact_HTH_transcr_reg"/>
</dbReference>
<feature type="coiled-coil region" evidence="4">
    <location>
        <begin position="98"/>
        <end position="143"/>
    </location>
</feature>
<organism evidence="6 7">
    <name type="scientific">Streptomyces aureoversilis</name>
    <dbReference type="NCBI Taxonomy" id="67277"/>
    <lineage>
        <taxon>Bacteria</taxon>
        <taxon>Bacillati</taxon>
        <taxon>Actinomycetota</taxon>
        <taxon>Actinomycetes</taxon>
        <taxon>Kitasatosporales</taxon>
        <taxon>Streptomycetaceae</taxon>
        <taxon>Streptomyces</taxon>
    </lineage>
</organism>
<evidence type="ECO:0000313" key="6">
    <source>
        <dbReference type="EMBL" id="MFC5149007.1"/>
    </source>
</evidence>
<evidence type="ECO:0000256" key="2">
    <source>
        <dbReference type="ARBA" id="ARBA00023125"/>
    </source>
</evidence>
<name>A0ABW0A5P5_9ACTN</name>